<comment type="caution">
    <text evidence="3">The sequence shown here is derived from an EMBL/GenBank/DDBJ whole genome shotgun (WGS) entry which is preliminary data.</text>
</comment>
<dbReference type="Proteomes" id="UP001549313">
    <property type="component" value="Unassembled WGS sequence"/>
</dbReference>
<dbReference type="InterPro" id="IPR016047">
    <property type="entry name" value="M23ase_b-sheet_dom"/>
</dbReference>
<dbReference type="CDD" id="cd12797">
    <property type="entry name" value="M23_peptidase"/>
    <property type="match status" value="1"/>
</dbReference>
<dbReference type="RefSeq" id="WP_354089811.1">
    <property type="nucleotide sequence ID" value="NZ_JBEPTF010000004.1"/>
</dbReference>
<feature type="chain" id="PRO_5047104598" evidence="1">
    <location>
        <begin position="31"/>
        <end position="218"/>
    </location>
</feature>
<organism evidence="3 4">
    <name type="scientific">Brevundimonas faecalis</name>
    <dbReference type="NCBI Taxonomy" id="947378"/>
    <lineage>
        <taxon>Bacteria</taxon>
        <taxon>Pseudomonadati</taxon>
        <taxon>Pseudomonadota</taxon>
        <taxon>Alphaproteobacteria</taxon>
        <taxon>Caulobacterales</taxon>
        <taxon>Caulobacteraceae</taxon>
        <taxon>Brevundimonas</taxon>
    </lineage>
</organism>
<dbReference type="EMBL" id="JBEPTF010000004">
    <property type="protein sequence ID" value="MET4684845.1"/>
    <property type="molecule type" value="Genomic_DNA"/>
</dbReference>
<gene>
    <name evidence="3" type="ORF">ABIE19_002794</name>
</gene>
<accession>A0ABV2RE24</accession>
<sequence>MRFIPTAARPYVVRFGQTGVVAATALLAMAAAPLGAVGAPPPADDLSVPAPPPVTAVARPAGPVTRKIVFEAPLKGYRINSPFGLRKLSIEAKARAHKGVDIAAPKGTGVYATAEGQVVRAGYQAGGYGNFIEVKHPNGMSSLYGHLSRIDVHTGKVVAAGERIGLVGSTGYSTGPHLHFEVRRDGIQVNPAKVVGQSFNVKTRMPDLPPPDHDEFVM</sequence>
<proteinExistence type="predicted"/>
<dbReference type="InterPro" id="IPR011055">
    <property type="entry name" value="Dup_hybrid_motif"/>
</dbReference>
<evidence type="ECO:0000313" key="3">
    <source>
        <dbReference type="EMBL" id="MET4684845.1"/>
    </source>
</evidence>
<feature type="signal peptide" evidence="1">
    <location>
        <begin position="1"/>
        <end position="30"/>
    </location>
</feature>
<dbReference type="PANTHER" id="PTHR21666">
    <property type="entry name" value="PEPTIDASE-RELATED"/>
    <property type="match status" value="1"/>
</dbReference>
<dbReference type="SUPFAM" id="SSF51261">
    <property type="entry name" value="Duplicated hybrid motif"/>
    <property type="match status" value="1"/>
</dbReference>
<dbReference type="Pfam" id="PF01551">
    <property type="entry name" value="Peptidase_M23"/>
    <property type="match status" value="1"/>
</dbReference>
<dbReference type="InterPro" id="IPR050570">
    <property type="entry name" value="Cell_wall_metabolism_enzyme"/>
</dbReference>
<evidence type="ECO:0000259" key="2">
    <source>
        <dbReference type="Pfam" id="PF01551"/>
    </source>
</evidence>
<evidence type="ECO:0000256" key="1">
    <source>
        <dbReference type="SAM" id="SignalP"/>
    </source>
</evidence>
<keyword evidence="4" id="KW-1185">Reference proteome</keyword>
<feature type="domain" description="M23ase beta-sheet core" evidence="2">
    <location>
        <begin position="96"/>
        <end position="191"/>
    </location>
</feature>
<keyword evidence="1" id="KW-0732">Signal</keyword>
<reference evidence="3 4" key="1">
    <citation type="submission" date="2024-06" db="EMBL/GenBank/DDBJ databases">
        <title>Sorghum-associated microbial communities from plants grown in Nebraska, USA.</title>
        <authorList>
            <person name="Schachtman D."/>
        </authorList>
    </citation>
    <scope>NUCLEOTIDE SEQUENCE [LARGE SCALE GENOMIC DNA]</scope>
    <source>
        <strain evidence="3 4">2814</strain>
    </source>
</reference>
<dbReference type="GO" id="GO:0016787">
    <property type="term" value="F:hydrolase activity"/>
    <property type="evidence" value="ECO:0007669"/>
    <property type="project" value="UniProtKB-KW"/>
</dbReference>
<evidence type="ECO:0000313" key="4">
    <source>
        <dbReference type="Proteomes" id="UP001549313"/>
    </source>
</evidence>
<keyword evidence="3" id="KW-0378">Hydrolase</keyword>
<dbReference type="Gene3D" id="2.70.70.10">
    <property type="entry name" value="Glucose Permease (Domain IIA)"/>
    <property type="match status" value="1"/>
</dbReference>
<protein>
    <submittedName>
        <fullName evidence="3">Murein DD-endopeptidase MepM/ murein hydrolase activator NlpD</fullName>
    </submittedName>
</protein>
<dbReference type="PANTHER" id="PTHR21666:SF270">
    <property type="entry name" value="MUREIN HYDROLASE ACTIVATOR ENVC"/>
    <property type="match status" value="1"/>
</dbReference>
<name>A0ABV2RE24_9CAUL</name>